<dbReference type="Pfam" id="PF12220">
    <property type="entry name" value="U1snRNP70_N"/>
    <property type="match status" value="1"/>
</dbReference>
<evidence type="ECO:0000313" key="8">
    <source>
        <dbReference type="EMBL" id="KAF4308707.1"/>
    </source>
</evidence>
<dbReference type="Proteomes" id="UP000572817">
    <property type="component" value="Unassembled WGS sequence"/>
</dbReference>
<dbReference type="CDD" id="cd12236">
    <property type="entry name" value="RRM_snRNP70"/>
    <property type="match status" value="1"/>
</dbReference>
<keyword evidence="2 5" id="KW-0694">RNA-binding</keyword>
<sequence>MTDKLPPNLLALFAPRPALRYLPPSDHAPEARKTMDIEGVGKYIQALKEYDDNYVPTESWLQRKDRLKQEKKEKLEKTLTEGVTTFKPAEDPNVRGDPFRTLFVARLSYDTEVKDLEREFGRFGPIERIRVIHDTTQPEDAPPKKKNRGYAFIVYEREKDMKAAYKETDGIRIKDRRVLVDVERGRTVSGWRPRRLGGGLGGRGYTKATPARPSGPGGFGPPSGPGGFRGGFGGGFRGGRGGFRGGGFGGGDRGGYRGGDRGHGGRSGIGYQPNGWGGQAPPEGAPAGPRGGGRSGGYGGGYGGRDRDGPSGGSRYGGERYGDRDRGASGSNREPVGSRRDYRDRDRDGGYGRDDYSSRKRGYDGDSYEDSRSKRRY</sequence>
<evidence type="ECO:0000256" key="5">
    <source>
        <dbReference type="PROSITE-ProRule" id="PRU00176"/>
    </source>
</evidence>
<evidence type="ECO:0000256" key="2">
    <source>
        <dbReference type="ARBA" id="ARBA00022884"/>
    </source>
</evidence>
<gene>
    <name evidence="8" type="ORF">GTA08_BOTSDO04103</name>
</gene>
<feature type="compositionally biased region" description="Gly residues" evidence="6">
    <location>
        <begin position="215"/>
        <end position="253"/>
    </location>
</feature>
<dbReference type="GO" id="GO:0003729">
    <property type="term" value="F:mRNA binding"/>
    <property type="evidence" value="ECO:0007669"/>
    <property type="project" value="TreeGrafter"/>
</dbReference>
<dbReference type="GO" id="GO:0030619">
    <property type="term" value="F:U1 snRNA binding"/>
    <property type="evidence" value="ECO:0007669"/>
    <property type="project" value="InterPro"/>
</dbReference>
<reference evidence="8" key="1">
    <citation type="submission" date="2020-04" db="EMBL/GenBank/DDBJ databases">
        <title>Genome Assembly and Annotation of Botryosphaeria dothidea sdau 11-99, a Latent Pathogen of Apple Fruit Ring Rot in China.</title>
        <authorList>
            <person name="Yu C."/>
            <person name="Diao Y."/>
            <person name="Lu Q."/>
            <person name="Zhao J."/>
            <person name="Cui S."/>
            <person name="Peng C."/>
            <person name="He B."/>
            <person name="Liu H."/>
        </authorList>
    </citation>
    <scope>NUCLEOTIDE SEQUENCE [LARGE SCALE GENOMIC DNA]</scope>
    <source>
        <strain evidence="8">Sdau11-99</strain>
    </source>
</reference>
<feature type="compositionally biased region" description="Basic and acidic residues" evidence="6">
    <location>
        <begin position="254"/>
        <end position="263"/>
    </location>
</feature>
<dbReference type="Gene3D" id="3.30.70.330">
    <property type="match status" value="1"/>
</dbReference>
<dbReference type="EMBL" id="WWBZ02000022">
    <property type="protein sequence ID" value="KAF4308707.1"/>
    <property type="molecule type" value="Genomic_DNA"/>
</dbReference>
<feature type="compositionally biased region" description="Basic and acidic residues" evidence="6">
    <location>
        <begin position="317"/>
        <end position="327"/>
    </location>
</feature>
<organism evidence="8 9">
    <name type="scientific">Botryosphaeria dothidea</name>
    <dbReference type="NCBI Taxonomy" id="55169"/>
    <lineage>
        <taxon>Eukaryota</taxon>
        <taxon>Fungi</taxon>
        <taxon>Dikarya</taxon>
        <taxon>Ascomycota</taxon>
        <taxon>Pezizomycotina</taxon>
        <taxon>Dothideomycetes</taxon>
        <taxon>Dothideomycetes incertae sedis</taxon>
        <taxon>Botryosphaeriales</taxon>
        <taxon>Botryosphaeriaceae</taxon>
        <taxon>Botryosphaeria</taxon>
    </lineage>
</organism>
<dbReference type="InterPro" id="IPR035979">
    <property type="entry name" value="RBD_domain_sf"/>
</dbReference>
<evidence type="ECO:0000256" key="6">
    <source>
        <dbReference type="SAM" id="MobiDB-lite"/>
    </source>
</evidence>
<dbReference type="InterPro" id="IPR012677">
    <property type="entry name" value="Nucleotide-bd_a/b_plait_sf"/>
</dbReference>
<keyword evidence="9" id="KW-1185">Reference proteome</keyword>
<keyword evidence="4" id="KW-0687">Ribonucleoprotein</keyword>
<name>A0A8H4IYL2_9PEZI</name>
<dbReference type="OrthoDB" id="4207594at2759"/>
<dbReference type="PANTHER" id="PTHR13952">
    <property type="entry name" value="U1 SMALL NUCLEAR RIBONUCLEOPROTEIN 70 KD"/>
    <property type="match status" value="1"/>
</dbReference>
<evidence type="ECO:0000313" key="9">
    <source>
        <dbReference type="Proteomes" id="UP000572817"/>
    </source>
</evidence>
<feature type="compositionally biased region" description="Gly residues" evidence="6">
    <location>
        <begin position="289"/>
        <end position="303"/>
    </location>
</feature>
<feature type="region of interest" description="Disordered" evidence="6">
    <location>
        <begin position="192"/>
        <end position="377"/>
    </location>
</feature>
<protein>
    <submittedName>
        <fullName evidence="8">U1 small nuclear ribonucleo protein</fullName>
    </submittedName>
</protein>
<feature type="domain" description="RRM" evidence="7">
    <location>
        <begin position="100"/>
        <end position="185"/>
    </location>
</feature>
<dbReference type="GO" id="GO:0071011">
    <property type="term" value="C:precatalytic spliceosome"/>
    <property type="evidence" value="ECO:0007669"/>
    <property type="project" value="TreeGrafter"/>
</dbReference>
<comment type="subcellular location">
    <subcellularLocation>
        <location evidence="1">Nucleus</location>
    </subcellularLocation>
</comment>
<feature type="compositionally biased region" description="Basic and acidic residues" evidence="6">
    <location>
        <begin position="336"/>
        <end position="377"/>
    </location>
</feature>
<dbReference type="PANTHER" id="PTHR13952:SF5">
    <property type="entry name" value="U1 SMALL NUCLEAR RIBONUCLEOPROTEIN 70 KDA"/>
    <property type="match status" value="1"/>
</dbReference>
<dbReference type="PROSITE" id="PS50102">
    <property type="entry name" value="RRM"/>
    <property type="match status" value="1"/>
</dbReference>
<dbReference type="InterPro" id="IPR022023">
    <property type="entry name" value="U1snRNP70_N"/>
</dbReference>
<accession>A0A8H4IYL2</accession>
<dbReference type="FunFam" id="3.30.70.330:FF:000298">
    <property type="entry name" value="U1 small nuclear ribonucleoprotein 70 kDa"/>
    <property type="match status" value="1"/>
</dbReference>
<feature type="compositionally biased region" description="Low complexity" evidence="6">
    <location>
        <begin position="279"/>
        <end position="288"/>
    </location>
</feature>
<proteinExistence type="predicted"/>
<dbReference type="SMART" id="SM00360">
    <property type="entry name" value="RRM"/>
    <property type="match status" value="1"/>
</dbReference>
<comment type="caution">
    <text evidence="8">The sequence shown here is derived from an EMBL/GenBank/DDBJ whole genome shotgun (WGS) entry which is preliminary data.</text>
</comment>
<dbReference type="Pfam" id="PF00076">
    <property type="entry name" value="RRM_1"/>
    <property type="match status" value="1"/>
</dbReference>
<dbReference type="GO" id="GO:0000398">
    <property type="term" value="P:mRNA splicing, via spliceosome"/>
    <property type="evidence" value="ECO:0007669"/>
    <property type="project" value="TreeGrafter"/>
</dbReference>
<dbReference type="AlphaFoldDB" id="A0A8H4IYL2"/>
<dbReference type="InterPro" id="IPR000504">
    <property type="entry name" value="RRM_dom"/>
</dbReference>
<evidence type="ECO:0000256" key="3">
    <source>
        <dbReference type="ARBA" id="ARBA00023242"/>
    </source>
</evidence>
<evidence type="ECO:0000259" key="7">
    <source>
        <dbReference type="PROSITE" id="PS50102"/>
    </source>
</evidence>
<dbReference type="SUPFAM" id="SSF54928">
    <property type="entry name" value="RNA-binding domain, RBD"/>
    <property type="match status" value="1"/>
</dbReference>
<dbReference type="GO" id="GO:0071004">
    <property type="term" value="C:U2-type prespliceosome"/>
    <property type="evidence" value="ECO:0007669"/>
    <property type="project" value="TreeGrafter"/>
</dbReference>
<evidence type="ECO:0000256" key="4">
    <source>
        <dbReference type="ARBA" id="ARBA00023274"/>
    </source>
</evidence>
<keyword evidence="3" id="KW-0539">Nucleus</keyword>
<dbReference type="GO" id="GO:0005685">
    <property type="term" value="C:U1 snRNP"/>
    <property type="evidence" value="ECO:0007669"/>
    <property type="project" value="TreeGrafter"/>
</dbReference>
<evidence type="ECO:0000256" key="1">
    <source>
        <dbReference type="ARBA" id="ARBA00004123"/>
    </source>
</evidence>
<dbReference type="InterPro" id="IPR034143">
    <property type="entry name" value="snRNP70_RRM"/>
</dbReference>
<dbReference type="InterPro" id="IPR051183">
    <property type="entry name" value="U1_U11-U12_snRNP_70-35kDa"/>
</dbReference>